<proteinExistence type="predicted"/>
<keyword evidence="3" id="KW-1185">Reference proteome</keyword>
<keyword evidence="1" id="KW-1133">Transmembrane helix</keyword>
<feature type="transmembrane region" description="Helical" evidence="1">
    <location>
        <begin position="7"/>
        <end position="29"/>
    </location>
</feature>
<evidence type="ECO:0000313" key="3">
    <source>
        <dbReference type="Proteomes" id="UP001596977"/>
    </source>
</evidence>
<dbReference type="RefSeq" id="WP_264944004.1">
    <property type="nucleotide sequence ID" value="NZ_JAPDRA010000004.1"/>
</dbReference>
<keyword evidence="1" id="KW-0472">Membrane</keyword>
<feature type="transmembrane region" description="Helical" evidence="1">
    <location>
        <begin position="35"/>
        <end position="54"/>
    </location>
</feature>
<dbReference type="Proteomes" id="UP001596977">
    <property type="component" value="Unassembled WGS sequence"/>
</dbReference>
<name>A0ABW3H5Z0_9SPHN</name>
<protein>
    <submittedName>
        <fullName evidence="2">Uncharacterized protein</fullName>
    </submittedName>
</protein>
<accession>A0ABW3H5Z0</accession>
<reference evidence="3" key="1">
    <citation type="journal article" date="2019" name="Int. J. Syst. Evol. Microbiol.">
        <title>The Global Catalogue of Microorganisms (GCM) 10K type strain sequencing project: providing services to taxonomists for standard genome sequencing and annotation.</title>
        <authorList>
            <consortium name="The Broad Institute Genomics Platform"/>
            <consortium name="The Broad Institute Genome Sequencing Center for Infectious Disease"/>
            <person name="Wu L."/>
            <person name="Ma J."/>
        </authorList>
    </citation>
    <scope>NUCLEOTIDE SEQUENCE [LARGE SCALE GENOMIC DNA]</scope>
    <source>
        <strain evidence="3">CCUG 62982</strain>
    </source>
</reference>
<evidence type="ECO:0000313" key="2">
    <source>
        <dbReference type="EMBL" id="MFD0946880.1"/>
    </source>
</evidence>
<sequence>MRVLIEVLHIVIGLCAAILIGALASWSYPLAADDIWLVTYVALAAVAVMGIGPLRRAYAADRAKLDAEAGGKDG</sequence>
<organism evidence="2 3">
    <name type="scientific">Sphingomonas canadensis</name>
    <dbReference type="NCBI Taxonomy" id="1219257"/>
    <lineage>
        <taxon>Bacteria</taxon>
        <taxon>Pseudomonadati</taxon>
        <taxon>Pseudomonadota</taxon>
        <taxon>Alphaproteobacteria</taxon>
        <taxon>Sphingomonadales</taxon>
        <taxon>Sphingomonadaceae</taxon>
        <taxon>Sphingomonas</taxon>
    </lineage>
</organism>
<dbReference type="EMBL" id="JBHTJG010000004">
    <property type="protein sequence ID" value="MFD0946880.1"/>
    <property type="molecule type" value="Genomic_DNA"/>
</dbReference>
<evidence type="ECO:0000256" key="1">
    <source>
        <dbReference type="SAM" id="Phobius"/>
    </source>
</evidence>
<comment type="caution">
    <text evidence="2">The sequence shown here is derived from an EMBL/GenBank/DDBJ whole genome shotgun (WGS) entry which is preliminary data.</text>
</comment>
<gene>
    <name evidence="2" type="ORF">ACFQ1E_11070</name>
</gene>
<keyword evidence="1" id="KW-0812">Transmembrane</keyword>